<protein>
    <submittedName>
        <fullName evidence="2">Thioredoxin family protein</fullName>
    </submittedName>
</protein>
<dbReference type="SUPFAM" id="SSF52833">
    <property type="entry name" value="Thioredoxin-like"/>
    <property type="match status" value="1"/>
</dbReference>
<reference evidence="2" key="1">
    <citation type="journal article" date="2014" name="Int. J. Syst. Evol. Microbiol.">
        <title>Complete genome sequence of Corynebacterium casei LMG S-19264T (=DSM 44701T), isolated from a smear-ripened cheese.</title>
        <authorList>
            <consortium name="US DOE Joint Genome Institute (JGI-PGF)"/>
            <person name="Walter F."/>
            <person name="Albersmeier A."/>
            <person name="Kalinowski J."/>
            <person name="Ruckert C."/>
        </authorList>
    </citation>
    <scope>NUCLEOTIDE SEQUENCE</scope>
    <source>
        <strain evidence="2">NBRC 110023</strain>
    </source>
</reference>
<dbReference type="CDD" id="cd02969">
    <property type="entry name" value="PRX_like1"/>
    <property type="match status" value="1"/>
</dbReference>
<name>A0AA37WHY9_9ALTE</name>
<proteinExistence type="predicted"/>
<keyword evidence="3" id="KW-1185">Reference proteome</keyword>
<dbReference type="PANTHER" id="PTHR43640:SF1">
    <property type="entry name" value="THIOREDOXIN-DEPENDENT PEROXIREDOXIN"/>
    <property type="match status" value="1"/>
</dbReference>
<dbReference type="Pfam" id="PF00578">
    <property type="entry name" value="AhpC-TSA"/>
    <property type="match status" value="1"/>
</dbReference>
<dbReference type="Proteomes" id="UP001156601">
    <property type="component" value="Unassembled WGS sequence"/>
</dbReference>
<gene>
    <name evidence="2" type="ORF">GCM10007852_00470</name>
</gene>
<dbReference type="RefSeq" id="WP_284215464.1">
    <property type="nucleotide sequence ID" value="NZ_BSOT01000001.1"/>
</dbReference>
<evidence type="ECO:0000313" key="3">
    <source>
        <dbReference type="Proteomes" id="UP001156601"/>
    </source>
</evidence>
<dbReference type="PANTHER" id="PTHR43640">
    <property type="entry name" value="OS07G0260300 PROTEIN"/>
    <property type="match status" value="1"/>
</dbReference>
<organism evidence="2 3">
    <name type="scientific">Agaribacter marinus</name>
    <dbReference type="NCBI Taxonomy" id="1431249"/>
    <lineage>
        <taxon>Bacteria</taxon>
        <taxon>Pseudomonadati</taxon>
        <taxon>Pseudomonadota</taxon>
        <taxon>Gammaproteobacteria</taxon>
        <taxon>Alteromonadales</taxon>
        <taxon>Alteromonadaceae</taxon>
        <taxon>Agaribacter</taxon>
    </lineage>
</organism>
<dbReference type="GO" id="GO:0016209">
    <property type="term" value="F:antioxidant activity"/>
    <property type="evidence" value="ECO:0007669"/>
    <property type="project" value="InterPro"/>
</dbReference>
<sequence length="201" mass="21953">MALTESTMLDLHSPAPDFCLPNTSGGITSLSDFDEDKLLVVLFICNHCPYVIHIAPALSALAKKYQDKGVGFVAINSNDVDMYPADNFDAMKKERELRGYSFPYLLDESQAVAKAYNAACTPDIYVFNASRKLAYRGQFDASRPHRISSGNYDSSKAQASGDALASALDKLLTDGSIEENQIPSMGCNIKWKAGNTPDYFA</sequence>
<comment type="caution">
    <text evidence="2">The sequence shown here is derived from an EMBL/GenBank/DDBJ whole genome shotgun (WGS) entry which is preliminary data.</text>
</comment>
<evidence type="ECO:0000313" key="2">
    <source>
        <dbReference type="EMBL" id="GLR69139.1"/>
    </source>
</evidence>
<dbReference type="InterPro" id="IPR036249">
    <property type="entry name" value="Thioredoxin-like_sf"/>
</dbReference>
<evidence type="ECO:0000259" key="1">
    <source>
        <dbReference type="PROSITE" id="PS51352"/>
    </source>
</evidence>
<dbReference type="GO" id="GO:0016491">
    <property type="term" value="F:oxidoreductase activity"/>
    <property type="evidence" value="ECO:0007669"/>
    <property type="project" value="InterPro"/>
</dbReference>
<dbReference type="Gene3D" id="3.40.30.10">
    <property type="entry name" value="Glutaredoxin"/>
    <property type="match status" value="1"/>
</dbReference>
<reference evidence="2" key="2">
    <citation type="submission" date="2023-01" db="EMBL/GenBank/DDBJ databases">
        <title>Draft genome sequence of Agaribacter marinus strain NBRC 110023.</title>
        <authorList>
            <person name="Sun Q."/>
            <person name="Mori K."/>
        </authorList>
    </citation>
    <scope>NUCLEOTIDE SEQUENCE</scope>
    <source>
        <strain evidence="2">NBRC 110023</strain>
    </source>
</reference>
<dbReference type="AlphaFoldDB" id="A0AA37WHY9"/>
<feature type="domain" description="Thioredoxin" evidence="1">
    <location>
        <begin position="9"/>
        <end position="173"/>
    </location>
</feature>
<dbReference type="InterPro" id="IPR047262">
    <property type="entry name" value="PRX-like1"/>
</dbReference>
<dbReference type="InterPro" id="IPR013766">
    <property type="entry name" value="Thioredoxin_domain"/>
</dbReference>
<dbReference type="InterPro" id="IPR000866">
    <property type="entry name" value="AhpC/TSA"/>
</dbReference>
<dbReference type="PROSITE" id="PS51352">
    <property type="entry name" value="THIOREDOXIN_2"/>
    <property type="match status" value="1"/>
</dbReference>
<dbReference type="EMBL" id="BSOT01000001">
    <property type="protein sequence ID" value="GLR69139.1"/>
    <property type="molecule type" value="Genomic_DNA"/>
</dbReference>
<accession>A0AA37WHY9</accession>